<dbReference type="PANTHER" id="PTHR34478">
    <property type="entry name" value="PROTEIN LEMA"/>
    <property type="match status" value="1"/>
</dbReference>
<comment type="subcellular location">
    <subcellularLocation>
        <location evidence="1">Membrane</location>
        <topology evidence="1">Single-pass membrane protein</topology>
    </subcellularLocation>
</comment>
<dbReference type="InterPro" id="IPR023353">
    <property type="entry name" value="LemA-like_dom_sf"/>
</dbReference>
<accession>A0A2T0BIH7</accession>
<protein>
    <submittedName>
        <fullName evidence="7">LemA family protein</fullName>
    </submittedName>
</protein>
<comment type="similarity">
    <text evidence="2">Belongs to the LemA family.</text>
</comment>
<keyword evidence="3 6" id="KW-0812">Transmembrane</keyword>
<feature type="transmembrane region" description="Helical" evidence="6">
    <location>
        <begin position="6"/>
        <end position="25"/>
    </location>
</feature>
<reference evidence="7 8" key="1">
    <citation type="submission" date="2018-03" db="EMBL/GenBank/DDBJ databases">
        <title>Genome sequence of Clostridium vincentii DSM 10228.</title>
        <authorList>
            <person name="Poehlein A."/>
            <person name="Daniel R."/>
        </authorList>
    </citation>
    <scope>NUCLEOTIDE SEQUENCE [LARGE SCALE GENOMIC DNA]</scope>
    <source>
        <strain evidence="7 8">DSM 10228</strain>
    </source>
</reference>
<dbReference type="AlphaFoldDB" id="A0A2T0BIH7"/>
<name>A0A2T0BIH7_9CLOT</name>
<dbReference type="Gene3D" id="1.20.1440.20">
    <property type="entry name" value="LemA-like domain"/>
    <property type="match status" value="1"/>
</dbReference>
<comment type="caution">
    <text evidence="7">The sequence shown here is derived from an EMBL/GenBank/DDBJ whole genome shotgun (WGS) entry which is preliminary data.</text>
</comment>
<organism evidence="7 8">
    <name type="scientific">Clostridium vincentii</name>
    <dbReference type="NCBI Taxonomy" id="52704"/>
    <lineage>
        <taxon>Bacteria</taxon>
        <taxon>Bacillati</taxon>
        <taxon>Bacillota</taxon>
        <taxon>Clostridia</taxon>
        <taxon>Eubacteriales</taxon>
        <taxon>Clostridiaceae</taxon>
        <taxon>Clostridium</taxon>
    </lineage>
</organism>
<sequence>MYGIIGVSIIVIIVLILAIATYNALVNGRQKVENSWGQINVQLKMRADLVPNLVQTVSGYAKHEKETLTAVMEARNRFMKSGTPEAAMSSSGEISSLMGRLFAVSEQYPELKADQNFLSLQNQLSEIETKITMYRQFYNDTVMMYNRLVITFPKSIFAGIFGFHEIPYFQVDQSERKAPKVEF</sequence>
<evidence type="ECO:0000256" key="1">
    <source>
        <dbReference type="ARBA" id="ARBA00004167"/>
    </source>
</evidence>
<keyword evidence="4 6" id="KW-1133">Transmembrane helix</keyword>
<proteinExistence type="inferred from homology"/>
<dbReference type="InterPro" id="IPR007156">
    <property type="entry name" value="MamQ_LemA"/>
</dbReference>
<evidence type="ECO:0000313" key="7">
    <source>
        <dbReference type="EMBL" id="PRR83696.1"/>
    </source>
</evidence>
<keyword evidence="8" id="KW-1185">Reference proteome</keyword>
<evidence type="ECO:0000256" key="2">
    <source>
        <dbReference type="ARBA" id="ARBA00008854"/>
    </source>
</evidence>
<evidence type="ECO:0000256" key="5">
    <source>
        <dbReference type="ARBA" id="ARBA00023136"/>
    </source>
</evidence>
<evidence type="ECO:0000313" key="8">
    <source>
        <dbReference type="Proteomes" id="UP000239471"/>
    </source>
</evidence>
<gene>
    <name evidence="7" type="ORF">CLVI_06430</name>
</gene>
<dbReference type="Proteomes" id="UP000239471">
    <property type="component" value="Unassembled WGS sequence"/>
</dbReference>
<evidence type="ECO:0000256" key="6">
    <source>
        <dbReference type="SAM" id="Phobius"/>
    </source>
</evidence>
<evidence type="ECO:0000256" key="3">
    <source>
        <dbReference type="ARBA" id="ARBA00022692"/>
    </source>
</evidence>
<dbReference type="EMBL" id="PVXQ01000005">
    <property type="protein sequence ID" value="PRR83696.1"/>
    <property type="molecule type" value="Genomic_DNA"/>
</dbReference>
<dbReference type="RefSeq" id="WP_207655314.1">
    <property type="nucleotide sequence ID" value="NZ_PVXQ01000005.1"/>
</dbReference>
<dbReference type="GO" id="GO:0016020">
    <property type="term" value="C:membrane"/>
    <property type="evidence" value="ECO:0007669"/>
    <property type="project" value="UniProtKB-SubCell"/>
</dbReference>
<dbReference type="SUPFAM" id="SSF140478">
    <property type="entry name" value="LemA-like"/>
    <property type="match status" value="1"/>
</dbReference>
<keyword evidence="5 6" id="KW-0472">Membrane</keyword>
<evidence type="ECO:0000256" key="4">
    <source>
        <dbReference type="ARBA" id="ARBA00022989"/>
    </source>
</evidence>
<dbReference type="Pfam" id="PF04011">
    <property type="entry name" value="LemA"/>
    <property type="match status" value="1"/>
</dbReference>
<dbReference type="PANTHER" id="PTHR34478:SF2">
    <property type="entry name" value="MEMBRANE PROTEIN"/>
    <property type="match status" value="1"/>
</dbReference>